<dbReference type="PANTHER" id="PTHR23504:SF114">
    <property type="entry name" value="PROTEIN ZINC INDUCED FACILITATOR-LIKE 1"/>
    <property type="match status" value="1"/>
</dbReference>
<evidence type="ECO:0000256" key="2">
    <source>
        <dbReference type="ARBA" id="ARBA00022448"/>
    </source>
</evidence>
<keyword evidence="5 7" id="KW-0472">Membrane</keyword>
<keyword evidence="3 7" id="KW-0812">Transmembrane</keyword>
<dbReference type="GO" id="GO:0090333">
    <property type="term" value="P:regulation of stomatal closure"/>
    <property type="evidence" value="ECO:0007669"/>
    <property type="project" value="TreeGrafter"/>
</dbReference>
<feature type="transmembrane region" description="Helical" evidence="7">
    <location>
        <begin position="112"/>
        <end position="131"/>
    </location>
</feature>
<dbReference type="GO" id="GO:0022821">
    <property type="term" value="F:solute:potassium antiporter activity"/>
    <property type="evidence" value="ECO:0007669"/>
    <property type="project" value="TreeGrafter"/>
</dbReference>
<protein>
    <submittedName>
        <fullName evidence="8">Uncharacterized protein</fullName>
    </submittedName>
</protein>
<keyword evidence="4 7" id="KW-1133">Transmembrane helix</keyword>
<dbReference type="InterPro" id="IPR036259">
    <property type="entry name" value="MFS_trans_sf"/>
</dbReference>
<evidence type="ECO:0000256" key="6">
    <source>
        <dbReference type="SAM" id="MobiDB-lite"/>
    </source>
</evidence>
<dbReference type="AlphaFoldDB" id="A0A7N0U492"/>
<feature type="region of interest" description="Disordered" evidence="6">
    <location>
        <begin position="1"/>
        <end position="30"/>
    </location>
</feature>
<feature type="compositionally biased region" description="Basic and acidic residues" evidence="6">
    <location>
        <begin position="1"/>
        <end position="13"/>
    </location>
</feature>
<sequence>MHKETYESHDPHFLEAPSVTTNKGQTEDDGGKSLNSWKSLLINWPLMSSIIIYCVFSLHDMAYTEIFSLWAVSPGSFGGLSFSTQDVGAVLSVTGLGLFIYQLSIYHYVERWLGAVTVCRVAAALSILTLACYPSIASLHGTILTLALNAASIIKNIMSEQHQRGAANGIAMTSMSIFKAIGPAGGGAIFSMGQKRVHAAFLPGNQLVFFVLNMVELIGLVLTFKPFLAY</sequence>
<dbReference type="PANTHER" id="PTHR23504">
    <property type="entry name" value="MAJOR FACILITATOR SUPERFAMILY DOMAIN-CONTAINING PROTEIN 10"/>
    <property type="match status" value="1"/>
</dbReference>
<feature type="transmembrane region" description="Helical" evidence="7">
    <location>
        <begin position="170"/>
        <end position="192"/>
    </location>
</feature>
<feature type="transmembrane region" description="Helical" evidence="7">
    <location>
        <begin position="40"/>
        <end position="59"/>
    </location>
</feature>
<dbReference type="GO" id="GO:0009705">
    <property type="term" value="C:plant-type vacuole membrane"/>
    <property type="evidence" value="ECO:0007669"/>
    <property type="project" value="TreeGrafter"/>
</dbReference>
<keyword evidence="9" id="KW-1185">Reference proteome</keyword>
<organism evidence="8 9">
    <name type="scientific">Kalanchoe fedtschenkoi</name>
    <name type="common">Lavender scallops</name>
    <name type="synonym">South American air plant</name>
    <dbReference type="NCBI Taxonomy" id="63787"/>
    <lineage>
        <taxon>Eukaryota</taxon>
        <taxon>Viridiplantae</taxon>
        <taxon>Streptophyta</taxon>
        <taxon>Embryophyta</taxon>
        <taxon>Tracheophyta</taxon>
        <taxon>Spermatophyta</taxon>
        <taxon>Magnoliopsida</taxon>
        <taxon>eudicotyledons</taxon>
        <taxon>Gunneridae</taxon>
        <taxon>Pentapetalae</taxon>
        <taxon>Saxifragales</taxon>
        <taxon>Crassulaceae</taxon>
        <taxon>Kalanchoe</taxon>
    </lineage>
</organism>
<feature type="transmembrane region" description="Helical" evidence="7">
    <location>
        <begin position="207"/>
        <end position="228"/>
    </location>
</feature>
<dbReference type="Gene3D" id="1.20.1250.20">
    <property type="entry name" value="MFS general substrate transporter like domains"/>
    <property type="match status" value="1"/>
</dbReference>
<comment type="subcellular location">
    <subcellularLocation>
        <location evidence="1">Membrane</location>
        <topology evidence="1">Multi-pass membrane protein</topology>
    </subcellularLocation>
</comment>
<evidence type="ECO:0000256" key="1">
    <source>
        <dbReference type="ARBA" id="ARBA00004141"/>
    </source>
</evidence>
<dbReference type="GO" id="GO:0005886">
    <property type="term" value="C:plasma membrane"/>
    <property type="evidence" value="ECO:0007669"/>
    <property type="project" value="TreeGrafter"/>
</dbReference>
<evidence type="ECO:0000313" key="9">
    <source>
        <dbReference type="Proteomes" id="UP000594263"/>
    </source>
</evidence>
<feature type="transmembrane region" description="Helical" evidence="7">
    <location>
        <begin position="79"/>
        <end position="100"/>
    </location>
</feature>
<feature type="transmembrane region" description="Helical" evidence="7">
    <location>
        <begin position="137"/>
        <end position="158"/>
    </location>
</feature>
<dbReference type="Proteomes" id="UP000594263">
    <property type="component" value="Unplaced"/>
</dbReference>
<name>A0A7N0U492_KALFE</name>
<evidence type="ECO:0000313" key="8">
    <source>
        <dbReference type="EnsemblPlants" id="Kaladp0053s0531.4.v1.1"/>
    </source>
</evidence>
<keyword evidence="2" id="KW-0813">Transport</keyword>
<evidence type="ECO:0000256" key="3">
    <source>
        <dbReference type="ARBA" id="ARBA00022692"/>
    </source>
</evidence>
<accession>A0A7N0U492</accession>
<dbReference type="Gramene" id="Kaladp0053s0531.4.v1.1">
    <property type="protein sequence ID" value="Kaladp0053s0531.4.v1.1"/>
    <property type="gene ID" value="Kaladp0053s0531.v1.1"/>
</dbReference>
<proteinExistence type="predicted"/>
<evidence type="ECO:0000256" key="5">
    <source>
        <dbReference type="ARBA" id="ARBA00023136"/>
    </source>
</evidence>
<evidence type="ECO:0000256" key="7">
    <source>
        <dbReference type="SAM" id="Phobius"/>
    </source>
</evidence>
<evidence type="ECO:0000256" key="4">
    <source>
        <dbReference type="ARBA" id="ARBA00022989"/>
    </source>
</evidence>
<dbReference type="SUPFAM" id="SSF103473">
    <property type="entry name" value="MFS general substrate transporter"/>
    <property type="match status" value="1"/>
</dbReference>
<reference evidence="8" key="1">
    <citation type="submission" date="2021-01" db="UniProtKB">
        <authorList>
            <consortium name="EnsemblPlants"/>
        </authorList>
    </citation>
    <scope>IDENTIFICATION</scope>
</reference>
<dbReference type="EnsemblPlants" id="Kaladp0053s0531.4.v1.1">
    <property type="protein sequence ID" value="Kaladp0053s0531.4.v1.1"/>
    <property type="gene ID" value="Kaladp0053s0531.v1.1"/>
</dbReference>